<dbReference type="Proteomes" id="UP000464657">
    <property type="component" value="Chromosome"/>
</dbReference>
<dbReference type="KEGG" id="kan:IMCC3317_10930"/>
<reference evidence="1 2" key="1">
    <citation type="journal article" date="2013" name="Int. J. Syst. Evol. Microbiol.">
        <title>Kordia antarctica sp. nov., isolated from Antarctic seawater.</title>
        <authorList>
            <person name="Baek K."/>
            <person name="Choi A."/>
            <person name="Kang I."/>
            <person name="Lee K."/>
            <person name="Cho J.C."/>
        </authorList>
    </citation>
    <scope>NUCLEOTIDE SEQUENCE [LARGE SCALE GENOMIC DNA]</scope>
    <source>
        <strain evidence="1 2">IMCC3317</strain>
    </source>
</reference>
<evidence type="ECO:0000313" key="1">
    <source>
        <dbReference type="EMBL" id="QHI35745.1"/>
    </source>
</evidence>
<proteinExistence type="predicted"/>
<dbReference type="InterPro" id="IPR014729">
    <property type="entry name" value="Rossmann-like_a/b/a_fold"/>
</dbReference>
<accession>A0A7L4ZGI0</accession>
<protein>
    <recommendedName>
        <fullName evidence="3">Phosphoadenosine phosphosulfate reductase</fullName>
    </recommendedName>
</protein>
<dbReference type="Gene3D" id="3.40.50.620">
    <property type="entry name" value="HUPs"/>
    <property type="match status" value="1"/>
</dbReference>
<organism evidence="1 2">
    <name type="scientific">Kordia antarctica</name>
    <dbReference type="NCBI Taxonomy" id="1218801"/>
    <lineage>
        <taxon>Bacteria</taxon>
        <taxon>Pseudomonadati</taxon>
        <taxon>Bacteroidota</taxon>
        <taxon>Flavobacteriia</taxon>
        <taxon>Flavobacteriales</taxon>
        <taxon>Flavobacteriaceae</taxon>
        <taxon>Kordia</taxon>
    </lineage>
</organism>
<sequence length="293" mass="34215">MSRLQTITSVSGGKTSAYLAAKYPCDDLVFSLVRIEDKNCLFPDKKIRQLVEDRIQAPFIATAEDDTIIYTLLDLEQFLGRKINWVTGITFDKVISEKGGLLPNKLRRFCTTWLKIDPIFKYWQANYSEPVMMNIGYRANEMNRAKKLIEKKNEFGFCEYNTVVGIHETGRFKGKQKWESIPYQVPNFPLIQDGIYRDQIHEYWKGKPVRFAERNNCVGCFHRNPVLLRHEFDKHPHKMQWFANMEAKKTQAKGNKTTWREDASYTQIAKMKPQLSLMDSMFSECDSGFCETT</sequence>
<dbReference type="AlphaFoldDB" id="A0A7L4ZGI0"/>
<dbReference type="OrthoDB" id="1023098at2"/>
<evidence type="ECO:0000313" key="2">
    <source>
        <dbReference type="Proteomes" id="UP000464657"/>
    </source>
</evidence>
<dbReference type="RefSeq" id="WP_160128471.1">
    <property type="nucleotide sequence ID" value="NZ_CP019288.1"/>
</dbReference>
<keyword evidence="2" id="KW-1185">Reference proteome</keyword>
<dbReference type="EMBL" id="CP019288">
    <property type="protein sequence ID" value="QHI35745.1"/>
    <property type="molecule type" value="Genomic_DNA"/>
</dbReference>
<name>A0A7L4ZGI0_9FLAO</name>
<gene>
    <name evidence="1" type="ORF">IMCC3317_10930</name>
</gene>
<evidence type="ECO:0008006" key="3">
    <source>
        <dbReference type="Google" id="ProtNLM"/>
    </source>
</evidence>